<gene>
    <name evidence="1" type="ORF">KKJ01_16850</name>
</gene>
<name>A0AAJ1JBZ9_XENBV</name>
<evidence type="ECO:0000313" key="1">
    <source>
        <dbReference type="EMBL" id="MDE1479851.1"/>
    </source>
</evidence>
<reference evidence="1" key="1">
    <citation type="submission" date="2021-08" db="EMBL/GenBank/DDBJ databases">
        <authorList>
            <person name="Papudeshi B."/>
            <person name="Bashey-Visser F."/>
        </authorList>
    </citation>
    <scope>NUCLEOTIDE SEQUENCE</scope>
    <source>
        <strain evidence="1">MC_266_E_2016</strain>
    </source>
</reference>
<dbReference type="EMBL" id="JAILSO010000077">
    <property type="protein sequence ID" value="MDE1479851.1"/>
    <property type="molecule type" value="Genomic_DNA"/>
</dbReference>
<organism evidence="1 2">
    <name type="scientific">Xenorhabdus bovienii</name>
    <name type="common">Xenorhabdus nematophila subsp. bovienii</name>
    <dbReference type="NCBI Taxonomy" id="40576"/>
    <lineage>
        <taxon>Bacteria</taxon>
        <taxon>Pseudomonadati</taxon>
        <taxon>Pseudomonadota</taxon>
        <taxon>Gammaproteobacteria</taxon>
        <taxon>Enterobacterales</taxon>
        <taxon>Morganellaceae</taxon>
        <taxon>Xenorhabdus</taxon>
    </lineage>
</organism>
<dbReference type="InterPro" id="IPR025320">
    <property type="entry name" value="DUF4225"/>
</dbReference>
<comment type="caution">
    <text evidence="1">The sequence shown here is derived from an EMBL/GenBank/DDBJ whole genome shotgun (WGS) entry which is preliminary data.</text>
</comment>
<sequence>MYEGTVGFDYKRLALFSLNKETENLLRQENLLKYNFYKQYATIEIRQKLDFSDYILKGIGIIVGGTQISTGIAIMGLGDASVAGSVVGNVAGAALIVHGIGTIQENLGAIIENDVNFKGYLRHGYEHAAQLLGYSKKTGSLVYGGIDLILSGYGLFRSTLKPEAWRLFHYINQDYVRSYQLMHGYALGFEIMAD</sequence>
<evidence type="ECO:0000313" key="2">
    <source>
        <dbReference type="Proteomes" id="UP001222434"/>
    </source>
</evidence>
<proteinExistence type="predicted"/>
<accession>A0AAJ1JBZ9</accession>
<dbReference type="Proteomes" id="UP001222434">
    <property type="component" value="Unassembled WGS sequence"/>
</dbReference>
<dbReference type="RefSeq" id="WP_274713366.1">
    <property type="nucleotide sequence ID" value="NZ_JAILSO010000077.1"/>
</dbReference>
<dbReference type="AlphaFoldDB" id="A0AAJ1JBZ9"/>
<reference evidence="1" key="2">
    <citation type="journal article" date="2022" name="J. Evol. Biol.">
        <title>Pre- and post-association barriers to host switching in sympatric mutualists.</title>
        <authorList>
            <person name="Dinges Z.M."/>
            <person name="Phillips R.K."/>
            <person name="Lively C.M."/>
            <person name="Bashey F."/>
        </authorList>
    </citation>
    <scope>NUCLEOTIDE SEQUENCE</scope>
    <source>
        <strain evidence="1">MC_266_E_2016</strain>
    </source>
</reference>
<dbReference type="Pfam" id="PF13988">
    <property type="entry name" value="DUF4225"/>
    <property type="match status" value="1"/>
</dbReference>
<protein>
    <submittedName>
        <fullName evidence="1">DUF4225 domain-containing protein</fullName>
    </submittedName>
</protein>